<dbReference type="OrthoDB" id="2729416at2759"/>
<name>A0A2G8SUZ0_9APHY</name>
<accession>A0A2G8SUZ0</accession>
<evidence type="ECO:0000313" key="2">
    <source>
        <dbReference type="Proteomes" id="UP000230002"/>
    </source>
</evidence>
<dbReference type="EMBL" id="AYKW01000001">
    <property type="protein sequence ID" value="PIL37574.1"/>
    <property type="molecule type" value="Genomic_DNA"/>
</dbReference>
<sequence>MATSLWETGPRVGDTSPEYLKWRALMDKLPPLDRIRRNLLPSPGEKPPVYHYGFPFTRKYALNYARRHHLTVPLAVKDRDKMGGRPVLDFADLDDALLESDRAVRMFAATMCISLMIDDLSRKCDFPFDMARPFSDAWDGMVSLWSNYDVERKLHWCEEPSEFKKIIEILTAAMNETDDHKSLKAQWWFDWDNESGPEQP</sequence>
<proteinExistence type="predicted"/>
<organism evidence="1 2">
    <name type="scientific">Ganoderma sinense ZZ0214-1</name>
    <dbReference type="NCBI Taxonomy" id="1077348"/>
    <lineage>
        <taxon>Eukaryota</taxon>
        <taxon>Fungi</taxon>
        <taxon>Dikarya</taxon>
        <taxon>Basidiomycota</taxon>
        <taxon>Agaricomycotina</taxon>
        <taxon>Agaricomycetes</taxon>
        <taxon>Polyporales</taxon>
        <taxon>Polyporaceae</taxon>
        <taxon>Ganoderma</taxon>
    </lineage>
</organism>
<keyword evidence="2" id="KW-1185">Reference proteome</keyword>
<protein>
    <submittedName>
        <fullName evidence="1">Uncharacterized protein</fullName>
    </submittedName>
</protein>
<reference evidence="1 2" key="1">
    <citation type="journal article" date="2015" name="Sci. Rep.">
        <title>Chromosome-level genome map provides insights into diverse defense mechanisms in the medicinal fungus Ganoderma sinense.</title>
        <authorList>
            <person name="Zhu Y."/>
            <person name="Xu J."/>
            <person name="Sun C."/>
            <person name="Zhou S."/>
            <person name="Xu H."/>
            <person name="Nelson D.R."/>
            <person name="Qian J."/>
            <person name="Song J."/>
            <person name="Luo H."/>
            <person name="Xiang L."/>
            <person name="Li Y."/>
            <person name="Xu Z."/>
            <person name="Ji A."/>
            <person name="Wang L."/>
            <person name="Lu S."/>
            <person name="Hayward A."/>
            <person name="Sun W."/>
            <person name="Li X."/>
            <person name="Schwartz D.C."/>
            <person name="Wang Y."/>
            <person name="Chen S."/>
        </authorList>
    </citation>
    <scope>NUCLEOTIDE SEQUENCE [LARGE SCALE GENOMIC DNA]</scope>
    <source>
        <strain evidence="1 2">ZZ0214-1</strain>
    </source>
</reference>
<dbReference type="Proteomes" id="UP000230002">
    <property type="component" value="Unassembled WGS sequence"/>
</dbReference>
<gene>
    <name evidence="1" type="ORF">GSI_01268</name>
</gene>
<comment type="caution">
    <text evidence="1">The sequence shown here is derived from an EMBL/GenBank/DDBJ whole genome shotgun (WGS) entry which is preliminary data.</text>
</comment>
<dbReference type="AlphaFoldDB" id="A0A2G8SUZ0"/>
<evidence type="ECO:0000313" key="1">
    <source>
        <dbReference type="EMBL" id="PIL37574.1"/>
    </source>
</evidence>